<keyword evidence="2" id="KW-1185">Reference proteome</keyword>
<dbReference type="AlphaFoldDB" id="A0A6A5SXY6"/>
<accession>A0A6A5SXY6</accession>
<dbReference type="EMBL" id="ML976012">
    <property type="protein sequence ID" value="KAF1945113.1"/>
    <property type="molecule type" value="Genomic_DNA"/>
</dbReference>
<evidence type="ECO:0000313" key="2">
    <source>
        <dbReference type="Proteomes" id="UP000800038"/>
    </source>
</evidence>
<name>A0A6A5SXY6_9PLEO</name>
<organism evidence="1 2">
    <name type="scientific">Clathrospora elynae</name>
    <dbReference type="NCBI Taxonomy" id="706981"/>
    <lineage>
        <taxon>Eukaryota</taxon>
        <taxon>Fungi</taxon>
        <taxon>Dikarya</taxon>
        <taxon>Ascomycota</taxon>
        <taxon>Pezizomycotina</taxon>
        <taxon>Dothideomycetes</taxon>
        <taxon>Pleosporomycetidae</taxon>
        <taxon>Pleosporales</taxon>
        <taxon>Diademaceae</taxon>
        <taxon>Clathrospora</taxon>
    </lineage>
</organism>
<dbReference type="Proteomes" id="UP000800038">
    <property type="component" value="Unassembled WGS sequence"/>
</dbReference>
<proteinExistence type="predicted"/>
<evidence type="ECO:0000313" key="1">
    <source>
        <dbReference type="EMBL" id="KAF1945113.1"/>
    </source>
</evidence>
<gene>
    <name evidence="1" type="ORF">EJ02DRAFT_67631</name>
</gene>
<reference evidence="1" key="1">
    <citation type="journal article" date="2020" name="Stud. Mycol.">
        <title>101 Dothideomycetes genomes: a test case for predicting lifestyles and emergence of pathogens.</title>
        <authorList>
            <person name="Haridas S."/>
            <person name="Albert R."/>
            <person name="Binder M."/>
            <person name="Bloem J."/>
            <person name="Labutti K."/>
            <person name="Salamov A."/>
            <person name="Andreopoulos B."/>
            <person name="Baker S."/>
            <person name="Barry K."/>
            <person name="Bills G."/>
            <person name="Bluhm B."/>
            <person name="Cannon C."/>
            <person name="Castanera R."/>
            <person name="Culley D."/>
            <person name="Daum C."/>
            <person name="Ezra D."/>
            <person name="Gonzalez J."/>
            <person name="Henrissat B."/>
            <person name="Kuo A."/>
            <person name="Liang C."/>
            <person name="Lipzen A."/>
            <person name="Lutzoni F."/>
            <person name="Magnuson J."/>
            <person name="Mondo S."/>
            <person name="Nolan M."/>
            <person name="Ohm R."/>
            <person name="Pangilinan J."/>
            <person name="Park H.-J."/>
            <person name="Ramirez L."/>
            <person name="Alfaro M."/>
            <person name="Sun H."/>
            <person name="Tritt A."/>
            <person name="Yoshinaga Y."/>
            <person name="Zwiers L.-H."/>
            <person name="Turgeon B."/>
            <person name="Goodwin S."/>
            <person name="Spatafora J."/>
            <person name="Crous P."/>
            <person name="Grigoriev I."/>
        </authorList>
    </citation>
    <scope>NUCLEOTIDE SEQUENCE</scope>
    <source>
        <strain evidence="1">CBS 161.51</strain>
    </source>
</reference>
<protein>
    <submittedName>
        <fullName evidence="1">Uncharacterized protein</fullName>
    </submittedName>
</protein>
<sequence>MYTASIVFCLVYTHHPVFTLISDPRSCMQKTLKGINAQMQRGYYHQKKCRLHPSRLSICPSLYEWPREPGGREAYTFTDTNVVDLRGHRS</sequence>